<gene>
    <name evidence="2" type="ORF">Pla133_04550</name>
</gene>
<dbReference type="EMBL" id="CP036287">
    <property type="protein sequence ID" value="QDU65390.1"/>
    <property type="molecule type" value="Genomic_DNA"/>
</dbReference>
<dbReference type="Proteomes" id="UP000316921">
    <property type="component" value="Chromosome"/>
</dbReference>
<keyword evidence="1" id="KW-1133">Transmembrane helix</keyword>
<feature type="transmembrane region" description="Helical" evidence="1">
    <location>
        <begin position="17"/>
        <end position="39"/>
    </location>
</feature>
<evidence type="ECO:0000313" key="3">
    <source>
        <dbReference type="Proteomes" id="UP000316921"/>
    </source>
</evidence>
<keyword evidence="3" id="KW-1185">Reference proteome</keyword>
<dbReference type="RefSeq" id="WP_145061942.1">
    <property type="nucleotide sequence ID" value="NZ_CP036287.1"/>
</dbReference>
<protein>
    <submittedName>
        <fullName evidence="2">Uncharacterized protein</fullName>
    </submittedName>
</protein>
<feature type="transmembrane region" description="Helical" evidence="1">
    <location>
        <begin position="83"/>
        <end position="103"/>
    </location>
</feature>
<evidence type="ECO:0000313" key="2">
    <source>
        <dbReference type="EMBL" id="QDU65390.1"/>
    </source>
</evidence>
<dbReference type="AlphaFoldDB" id="A0A518BEI3"/>
<organism evidence="2 3">
    <name type="scientific">Engelhardtia mirabilis</name>
    <dbReference type="NCBI Taxonomy" id="2528011"/>
    <lineage>
        <taxon>Bacteria</taxon>
        <taxon>Pseudomonadati</taxon>
        <taxon>Planctomycetota</taxon>
        <taxon>Planctomycetia</taxon>
        <taxon>Planctomycetia incertae sedis</taxon>
        <taxon>Engelhardtia</taxon>
    </lineage>
</organism>
<feature type="transmembrane region" description="Helical" evidence="1">
    <location>
        <begin position="112"/>
        <end position="132"/>
    </location>
</feature>
<reference evidence="2 3" key="1">
    <citation type="submission" date="2019-02" db="EMBL/GenBank/DDBJ databases">
        <title>Deep-cultivation of Planctomycetes and their phenomic and genomic characterization uncovers novel biology.</title>
        <authorList>
            <person name="Wiegand S."/>
            <person name="Jogler M."/>
            <person name="Boedeker C."/>
            <person name="Pinto D."/>
            <person name="Vollmers J."/>
            <person name="Rivas-Marin E."/>
            <person name="Kohn T."/>
            <person name="Peeters S.H."/>
            <person name="Heuer A."/>
            <person name="Rast P."/>
            <person name="Oberbeckmann S."/>
            <person name="Bunk B."/>
            <person name="Jeske O."/>
            <person name="Meyerdierks A."/>
            <person name="Storesund J.E."/>
            <person name="Kallscheuer N."/>
            <person name="Luecker S."/>
            <person name="Lage O.M."/>
            <person name="Pohl T."/>
            <person name="Merkel B.J."/>
            <person name="Hornburger P."/>
            <person name="Mueller R.-W."/>
            <person name="Bruemmer F."/>
            <person name="Labrenz M."/>
            <person name="Spormann A.M."/>
            <person name="Op den Camp H."/>
            <person name="Overmann J."/>
            <person name="Amann R."/>
            <person name="Jetten M.S.M."/>
            <person name="Mascher T."/>
            <person name="Medema M.H."/>
            <person name="Devos D.P."/>
            <person name="Kaster A.-K."/>
            <person name="Ovreas L."/>
            <person name="Rohde M."/>
            <person name="Galperin M.Y."/>
            <person name="Jogler C."/>
        </authorList>
    </citation>
    <scope>NUCLEOTIDE SEQUENCE [LARGE SCALE GENOMIC DNA]</scope>
    <source>
        <strain evidence="2 3">Pla133</strain>
    </source>
</reference>
<accession>A0A518BEI3</accession>
<proteinExistence type="predicted"/>
<feature type="transmembrane region" description="Helical" evidence="1">
    <location>
        <begin position="60"/>
        <end position="77"/>
    </location>
</feature>
<keyword evidence="1" id="KW-0812">Transmembrane</keyword>
<name>A0A518BEI3_9BACT</name>
<dbReference type="KEGG" id="pbap:Pla133_04550"/>
<evidence type="ECO:0000256" key="1">
    <source>
        <dbReference type="SAM" id="Phobius"/>
    </source>
</evidence>
<keyword evidence="1" id="KW-0472">Membrane</keyword>
<sequence>MLNHLNPLEWTEATWSAFFWVMAAWNFALALPALFKPTLGVRILFGFARDDSLSRAQQQLVSLGILVFGVAYALVALDPGSGAGLVRLGIIGKLTVLAAFAVLHHQGRATKIALAMVLGDGLWSVFFGLFLLRSTS</sequence>